<dbReference type="Pfam" id="PF00593">
    <property type="entry name" value="TonB_dep_Rec_b-barrel"/>
    <property type="match status" value="1"/>
</dbReference>
<feature type="domain" description="TonB-dependent receptor plug" evidence="17">
    <location>
        <begin position="86"/>
        <end position="185"/>
    </location>
</feature>
<keyword evidence="9" id="KW-0406">Ion transport</keyword>
<dbReference type="EMBL" id="JBHUHD010000001">
    <property type="protein sequence ID" value="MFD2140477.1"/>
    <property type="molecule type" value="Genomic_DNA"/>
</dbReference>
<evidence type="ECO:0000256" key="13">
    <source>
        <dbReference type="ARBA" id="ARBA00023237"/>
    </source>
</evidence>
<gene>
    <name evidence="18" type="ORF">ACFSNC_08710</name>
</gene>
<dbReference type="Pfam" id="PF07715">
    <property type="entry name" value="Plug"/>
    <property type="match status" value="1"/>
</dbReference>
<comment type="subcellular location">
    <subcellularLocation>
        <location evidence="1 14">Cell outer membrane</location>
        <topology evidence="1 14">Multi-pass membrane protein</topology>
    </subcellularLocation>
</comment>
<evidence type="ECO:0000313" key="19">
    <source>
        <dbReference type="Proteomes" id="UP001597299"/>
    </source>
</evidence>
<dbReference type="RefSeq" id="WP_213352955.1">
    <property type="nucleotide sequence ID" value="NZ_JAHBGB010000031.1"/>
</dbReference>
<dbReference type="CDD" id="cd01347">
    <property type="entry name" value="ligand_gated_channel"/>
    <property type="match status" value="1"/>
</dbReference>
<evidence type="ECO:0000256" key="7">
    <source>
        <dbReference type="ARBA" id="ARBA00022729"/>
    </source>
</evidence>
<dbReference type="InterPro" id="IPR036942">
    <property type="entry name" value="Beta-barrel_TonB_sf"/>
</dbReference>
<evidence type="ECO:0000259" key="17">
    <source>
        <dbReference type="Pfam" id="PF07715"/>
    </source>
</evidence>
<keyword evidence="3 14" id="KW-0813">Transport</keyword>
<evidence type="ECO:0000256" key="10">
    <source>
        <dbReference type="ARBA" id="ARBA00023077"/>
    </source>
</evidence>
<dbReference type="InterPro" id="IPR012910">
    <property type="entry name" value="Plug_dom"/>
</dbReference>
<keyword evidence="4 14" id="KW-1134">Transmembrane beta strand</keyword>
<evidence type="ECO:0000256" key="3">
    <source>
        <dbReference type="ARBA" id="ARBA00022448"/>
    </source>
</evidence>
<evidence type="ECO:0000256" key="6">
    <source>
        <dbReference type="ARBA" id="ARBA00022692"/>
    </source>
</evidence>
<dbReference type="Proteomes" id="UP001597299">
    <property type="component" value="Unassembled WGS sequence"/>
</dbReference>
<keyword evidence="13 14" id="KW-0998">Cell outer membrane</keyword>
<comment type="similarity">
    <text evidence="2 14 15">Belongs to the TonB-dependent receptor family.</text>
</comment>
<organism evidence="18 19">
    <name type="scientific">Ancylobacter oerskovii</name>
    <dbReference type="NCBI Taxonomy" id="459519"/>
    <lineage>
        <taxon>Bacteria</taxon>
        <taxon>Pseudomonadati</taxon>
        <taxon>Pseudomonadota</taxon>
        <taxon>Alphaproteobacteria</taxon>
        <taxon>Hyphomicrobiales</taxon>
        <taxon>Xanthobacteraceae</taxon>
        <taxon>Ancylobacter</taxon>
    </lineage>
</organism>
<keyword evidence="6 14" id="KW-0812">Transmembrane</keyword>
<feature type="domain" description="TonB-dependent receptor-like beta-barrel" evidence="16">
    <location>
        <begin position="258"/>
        <end position="683"/>
    </location>
</feature>
<evidence type="ECO:0000256" key="9">
    <source>
        <dbReference type="ARBA" id="ARBA00023065"/>
    </source>
</evidence>
<reference evidence="19" key="1">
    <citation type="journal article" date="2019" name="Int. J. Syst. Evol. Microbiol.">
        <title>The Global Catalogue of Microorganisms (GCM) 10K type strain sequencing project: providing services to taxonomists for standard genome sequencing and annotation.</title>
        <authorList>
            <consortium name="The Broad Institute Genomics Platform"/>
            <consortium name="The Broad Institute Genome Sequencing Center for Infectious Disease"/>
            <person name="Wu L."/>
            <person name="Ma J."/>
        </authorList>
    </citation>
    <scope>NUCLEOTIDE SEQUENCE [LARGE SCALE GENOMIC DNA]</scope>
    <source>
        <strain evidence="19">CCM 7435</strain>
    </source>
</reference>
<accession>A0ABW4YWC4</accession>
<keyword evidence="5" id="KW-0410">Iron transport</keyword>
<protein>
    <submittedName>
        <fullName evidence="18">TonB-dependent siderophore receptor</fullName>
    </submittedName>
</protein>
<dbReference type="SUPFAM" id="SSF56935">
    <property type="entry name" value="Porins"/>
    <property type="match status" value="1"/>
</dbReference>
<dbReference type="InterPro" id="IPR039426">
    <property type="entry name" value="TonB-dep_rcpt-like"/>
</dbReference>
<keyword evidence="11 14" id="KW-0472">Membrane</keyword>
<dbReference type="PROSITE" id="PS52016">
    <property type="entry name" value="TONB_DEPENDENT_REC_3"/>
    <property type="match status" value="1"/>
</dbReference>
<evidence type="ECO:0000256" key="2">
    <source>
        <dbReference type="ARBA" id="ARBA00009810"/>
    </source>
</evidence>
<dbReference type="InterPro" id="IPR000531">
    <property type="entry name" value="Beta-barrel_TonB"/>
</dbReference>
<evidence type="ECO:0000256" key="12">
    <source>
        <dbReference type="ARBA" id="ARBA00023170"/>
    </source>
</evidence>
<evidence type="ECO:0000256" key="14">
    <source>
        <dbReference type="PROSITE-ProRule" id="PRU01360"/>
    </source>
</evidence>
<evidence type="ECO:0000256" key="15">
    <source>
        <dbReference type="RuleBase" id="RU003357"/>
    </source>
</evidence>
<evidence type="ECO:0000313" key="18">
    <source>
        <dbReference type="EMBL" id="MFD2140477.1"/>
    </source>
</evidence>
<evidence type="ECO:0000256" key="8">
    <source>
        <dbReference type="ARBA" id="ARBA00023004"/>
    </source>
</evidence>
<keyword evidence="7" id="KW-0732">Signal</keyword>
<evidence type="ECO:0000259" key="16">
    <source>
        <dbReference type="Pfam" id="PF00593"/>
    </source>
</evidence>
<comment type="caution">
    <text evidence="18">The sequence shown here is derived from an EMBL/GenBank/DDBJ whole genome shotgun (WGS) entry which is preliminary data.</text>
</comment>
<evidence type="ECO:0000256" key="1">
    <source>
        <dbReference type="ARBA" id="ARBA00004571"/>
    </source>
</evidence>
<dbReference type="InterPro" id="IPR010105">
    <property type="entry name" value="TonB_sidphr_rcpt"/>
</dbReference>
<dbReference type="Gene3D" id="2.170.130.10">
    <property type="entry name" value="TonB-dependent receptor, plug domain"/>
    <property type="match status" value="1"/>
</dbReference>
<evidence type="ECO:0000256" key="4">
    <source>
        <dbReference type="ARBA" id="ARBA00022452"/>
    </source>
</evidence>
<dbReference type="Gene3D" id="2.40.170.20">
    <property type="entry name" value="TonB-dependent receptor, beta-barrel domain"/>
    <property type="match status" value="1"/>
</dbReference>
<sequence>MHGRTAGGRSGRVRRRYLKAALLGGTALVVLAPGGLSAQEAARAADGTESTIVLDTVTIAGDKADNDARSIVATQTTAGSKMATDILDTPASISVITAREIQQRDAQSIEQVLQYTAGVTTDFYGSDDRFDYFKIRGFDAYMYRDGLPLYRPFGGVREDPYAYERVEVLKGANSTVFGPSDPGGAVNLVSKRPRSERFGEAYVTGGSFDHKEAGLDFGDNITGDDTLSYRITAKIKDSEKEYDFSQDDENLIMGGLTWRPTDMTTLTVIFDHLDIDGTPGSGGQPLGTDFARSRFFGEPDYNYLNTNRNTITALFAHDFGSGLSFNTNARFSKTTGGFGYAYIFDLAPPENTVSNRYFFANENANDNFVIDSYLKYEVDFENVESRSLVGVEYNRSNQRNDSWYDLAPSIDWSNPVYSGAPESLYLYSSTQTDQQVSSIYGQQGLTFFDKLILSVGLRNDWIDVTQNNLLSDTVAEGTFSEFTTRVGLAYRLTEDLTAFANYAESAAPTSSTVSIEPERGKQYEAGVKYRPADFPGLFTASVYDLTKTNVTVTDPVTQLESTIGEARVRGLDLEAKAELPNNLNLIAAYSYLDSRIVEDGIGGNVGNRLAFVPEHVASLWLDYKLPAHGKRGDMTFGFGARYSGPYYFDDANTMEAGGYTVFDAAFTYEIVEKTTFQLNVTNLFDKKYVAYGGYGANWYNPGREILVSLRRTW</sequence>
<dbReference type="PANTHER" id="PTHR32552">
    <property type="entry name" value="FERRICHROME IRON RECEPTOR-RELATED"/>
    <property type="match status" value="1"/>
</dbReference>
<evidence type="ECO:0000256" key="11">
    <source>
        <dbReference type="ARBA" id="ARBA00023136"/>
    </source>
</evidence>
<dbReference type="NCBIfam" id="TIGR01783">
    <property type="entry name" value="TonB-siderophor"/>
    <property type="match status" value="1"/>
</dbReference>
<keyword evidence="8" id="KW-0408">Iron</keyword>
<keyword evidence="12 18" id="KW-0675">Receptor</keyword>
<name>A0ABW4YWC4_9HYPH</name>
<dbReference type="InterPro" id="IPR037066">
    <property type="entry name" value="Plug_dom_sf"/>
</dbReference>
<proteinExistence type="inferred from homology"/>
<dbReference type="PANTHER" id="PTHR32552:SF68">
    <property type="entry name" value="FERRICHROME OUTER MEMBRANE TRANSPORTER_PHAGE RECEPTOR"/>
    <property type="match status" value="1"/>
</dbReference>
<keyword evidence="10 15" id="KW-0798">TonB box</keyword>
<evidence type="ECO:0000256" key="5">
    <source>
        <dbReference type="ARBA" id="ARBA00022496"/>
    </source>
</evidence>
<keyword evidence="19" id="KW-1185">Reference proteome</keyword>